<evidence type="ECO:0000256" key="1">
    <source>
        <dbReference type="ARBA" id="ARBA00022491"/>
    </source>
</evidence>
<dbReference type="GO" id="GO:0003677">
    <property type="term" value="F:DNA binding"/>
    <property type="evidence" value="ECO:0007669"/>
    <property type="project" value="UniProtKB-KW"/>
</dbReference>
<dbReference type="PROSITE" id="PS00552">
    <property type="entry name" value="HTH_MERR_1"/>
    <property type="match status" value="1"/>
</dbReference>
<dbReference type="AlphaFoldDB" id="A0A9D1EHA3"/>
<comment type="caution">
    <text evidence="6">The sequence shown here is derived from an EMBL/GenBank/DDBJ whole genome shotgun (WGS) entry which is preliminary data.</text>
</comment>
<dbReference type="PANTHER" id="PTHR30204:SF69">
    <property type="entry name" value="MERR-FAMILY TRANSCRIPTIONAL REGULATOR"/>
    <property type="match status" value="1"/>
</dbReference>
<keyword evidence="4" id="KW-0804">Transcription</keyword>
<dbReference type="SUPFAM" id="SSF46955">
    <property type="entry name" value="Putative DNA-binding domain"/>
    <property type="match status" value="1"/>
</dbReference>
<organism evidence="6 7">
    <name type="scientific">Candidatus Egerieimonas intestinavium</name>
    <dbReference type="NCBI Taxonomy" id="2840777"/>
    <lineage>
        <taxon>Bacteria</taxon>
        <taxon>Bacillati</taxon>
        <taxon>Bacillota</taxon>
        <taxon>Clostridia</taxon>
        <taxon>Lachnospirales</taxon>
        <taxon>Lachnospiraceae</taxon>
        <taxon>Lachnospiraceae incertae sedis</taxon>
        <taxon>Candidatus Egerieimonas</taxon>
    </lineage>
</organism>
<dbReference type="EMBL" id="DVHU01000008">
    <property type="protein sequence ID" value="HIR91958.1"/>
    <property type="molecule type" value="Genomic_DNA"/>
</dbReference>
<evidence type="ECO:0000313" key="7">
    <source>
        <dbReference type="Proteomes" id="UP000886841"/>
    </source>
</evidence>
<dbReference type="InterPro" id="IPR047057">
    <property type="entry name" value="MerR_fam"/>
</dbReference>
<dbReference type="InterPro" id="IPR009061">
    <property type="entry name" value="DNA-bd_dom_put_sf"/>
</dbReference>
<dbReference type="GO" id="GO:0003700">
    <property type="term" value="F:DNA-binding transcription factor activity"/>
    <property type="evidence" value="ECO:0007669"/>
    <property type="project" value="InterPro"/>
</dbReference>
<dbReference type="Gene3D" id="1.10.1660.10">
    <property type="match status" value="1"/>
</dbReference>
<name>A0A9D1EHA3_9FIRM</name>
<evidence type="ECO:0000256" key="4">
    <source>
        <dbReference type="ARBA" id="ARBA00023163"/>
    </source>
</evidence>
<evidence type="ECO:0000256" key="3">
    <source>
        <dbReference type="ARBA" id="ARBA00023125"/>
    </source>
</evidence>
<reference evidence="6" key="2">
    <citation type="journal article" date="2021" name="PeerJ">
        <title>Extensive microbial diversity within the chicken gut microbiome revealed by metagenomics and culture.</title>
        <authorList>
            <person name="Gilroy R."/>
            <person name="Ravi A."/>
            <person name="Getino M."/>
            <person name="Pursley I."/>
            <person name="Horton D.L."/>
            <person name="Alikhan N.F."/>
            <person name="Baker D."/>
            <person name="Gharbi K."/>
            <person name="Hall N."/>
            <person name="Watson M."/>
            <person name="Adriaenssens E.M."/>
            <person name="Foster-Nyarko E."/>
            <person name="Jarju S."/>
            <person name="Secka A."/>
            <person name="Antonio M."/>
            <person name="Oren A."/>
            <person name="Chaudhuri R.R."/>
            <person name="La Ragione R."/>
            <person name="Hildebrand F."/>
            <person name="Pallen M.J."/>
        </authorList>
    </citation>
    <scope>NUCLEOTIDE SEQUENCE</scope>
    <source>
        <strain evidence="6">ChiSxjej1B13-7041</strain>
    </source>
</reference>
<dbReference type="PANTHER" id="PTHR30204">
    <property type="entry name" value="REDOX-CYCLING DRUG-SENSING TRANSCRIPTIONAL ACTIVATOR SOXR"/>
    <property type="match status" value="1"/>
</dbReference>
<keyword evidence="2" id="KW-0805">Transcription regulation</keyword>
<reference evidence="6" key="1">
    <citation type="submission" date="2020-10" db="EMBL/GenBank/DDBJ databases">
        <authorList>
            <person name="Gilroy R."/>
        </authorList>
    </citation>
    <scope>NUCLEOTIDE SEQUENCE</scope>
    <source>
        <strain evidence="6">ChiSxjej1B13-7041</strain>
    </source>
</reference>
<keyword evidence="1" id="KW-0678">Repressor</keyword>
<feature type="domain" description="HTH merR-type" evidence="5">
    <location>
        <begin position="28"/>
        <end position="98"/>
    </location>
</feature>
<evidence type="ECO:0000313" key="6">
    <source>
        <dbReference type="EMBL" id="HIR91958.1"/>
    </source>
</evidence>
<dbReference type="PROSITE" id="PS50937">
    <property type="entry name" value="HTH_MERR_2"/>
    <property type="match status" value="1"/>
</dbReference>
<evidence type="ECO:0000256" key="2">
    <source>
        <dbReference type="ARBA" id="ARBA00023015"/>
    </source>
</evidence>
<dbReference type="Pfam" id="PF00376">
    <property type="entry name" value="MerR"/>
    <property type="match status" value="1"/>
</dbReference>
<accession>A0A9D1EHA3</accession>
<evidence type="ECO:0000259" key="5">
    <source>
        <dbReference type="PROSITE" id="PS50937"/>
    </source>
</evidence>
<keyword evidence="3 6" id="KW-0238">DNA-binding</keyword>
<dbReference type="SMART" id="SM00422">
    <property type="entry name" value="HTH_MERR"/>
    <property type="match status" value="1"/>
</dbReference>
<dbReference type="InterPro" id="IPR000551">
    <property type="entry name" value="MerR-type_HTH_dom"/>
</dbReference>
<dbReference type="Proteomes" id="UP000886841">
    <property type="component" value="Unassembled WGS sequence"/>
</dbReference>
<sequence>MHFYSYSFSINSNTIGESRGEDMQKQELIPIGVLAKITNVHIQSLRYYDKIGILKPAYIDPESRYRYYALSQIRVVEAIQYCAELDIPLKNFNQYFSDSGDAIDYAALIDHGRRAAHAKIEAIKNKMRHFDAIEQDMLRAKQCREDRIVSAFLPEKIYYLLPYRGTQTEPAFRNIVIRLLNEVYAKGYKTGYDISLIARYQGNRAEQYVGTDILTGTEALRESKKYPLRSRRQSILLKTQPKRYLCRAGAI</sequence>
<proteinExistence type="predicted"/>
<protein>
    <submittedName>
        <fullName evidence="6">MerR family DNA-binding transcriptional regulator</fullName>
    </submittedName>
</protein>
<gene>
    <name evidence="6" type="ORF">IAB98_00880</name>
</gene>